<protein>
    <recommendedName>
        <fullName evidence="3">Transposase</fullName>
    </recommendedName>
</protein>
<comment type="caution">
    <text evidence="1">The sequence shown here is derived from an EMBL/GenBank/DDBJ whole genome shotgun (WGS) entry which is preliminary data.</text>
</comment>
<reference evidence="1 2" key="1">
    <citation type="submission" date="2020-04" db="EMBL/GenBank/DDBJ databases">
        <title>Description of novel Gluconacetobacter.</title>
        <authorList>
            <person name="Sombolestani A."/>
        </authorList>
    </citation>
    <scope>NUCLEOTIDE SEQUENCE [LARGE SCALE GENOMIC DNA]</scope>
    <source>
        <strain evidence="1 2">LMG 21312</strain>
    </source>
</reference>
<evidence type="ECO:0000313" key="1">
    <source>
        <dbReference type="EMBL" id="MBB2175495.1"/>
    </source>
</evidence>
<name>A0A7W4J6A2_9PROT</name>
<gene>
    <name evidence="1" type="ORF">HLH21_06065</name>
</gene>
<keyword evidence="2" id="KW-1185">Reference proteome</keyword>
<evidence type="ECO:0008006" key="3">
    <source>
        <dbReference type="Google" id="ProtNLM"/>
    </source>
</evidence>
<sequence>MNRAHAPAPPRRPRGAAPAIPLRAWCRGSVLRHASPPAMRPRRATADRRPGLTDHVALGCAWMAVRAIQGLRSRGVLRPHHISRLLPVIVRMSGVSGAGTPLKSSR</sequence>
<dbReference type="RefSeq" id="WP_182942317.1">
    <property type="nucleotide sequence ID" value="NZ_JABEQH010000006.1"/>
</dbReference>
<proteinExistence type="predicted"/>
<evidence type="ECO:0000313" key="2">
    <source>
        <dbReference type="Proteomes" id="UP000561066"/>
    </source>
</evidence>
<accession>A0A7W4J6A2</accession>
<dbReference type="Proteomes" id="UP000561066">
    <property type="component" value="Unassembled WGS sequence"/>
</dbReference>
<dbReference type="AlphaFoldDB" id="A0A7W4J6A2"/>
<organism evidence="1 2">
    <name type="scientific">Gluconacetobacter johannae</name>
    <dbReference type="NCBI Taxonomy" id="112140"/>
    <lineage>
        <taxon>Bacteria</taxon>
        <taxon>Pseudomonadati</taxon>
        <taxon>Pseudomonadota</taxon>
        <taxon>Alphaproteobacteria</taxon>
        <taxon>Acetobacterales</taxon>
        <taxon>Acetobacteraceae</taxon>
        <taxon>Gluconacetobacter</taxon>
    </lineage>
</organism>
<dbReference type="EMBL" id="JABEQH010000006">
    <property type="protein sequence ID" value="MBB2175495.1"/>
    <property type="molecule type" value="Genomic_DNA"/>
</dbReference>